<dbReference type="AlphaFoldDB" id="A0A8H6EBS3"/>
<dbReference type="EMBL" id="SPNV01000003">
    <property type="protein sequence ID" value="KAF5866969.1"/>
    <property type="molecule type" value="Genomic_DNA"/>
</dbReference>
<gene>
    <name evidence="2" type="ORF">ETB97_006813</name>
</gene>
<evidence type="ECO:0000313" key="2">
    <source>
        <dbReference type="EMBL" id="KAF5866969.1"/>
    </source>
</evidence>
<name>A0A8H6EBS3_PETAA</name>
<evidence type="ECO:0000256" key="1">
    <source>
        <dbReference type="SAM" id="MobiDB-lite"/>
    </source>
</evidence>
<reference evidence="2 3" key="1">
    <citation type="submission" date="2019-04" db="EMBL/GenBank/DDBJ databases">
        <title>Aspergillus burnettii sp. nov., novel species from soil in southeast Queensland.</title>
        <authorList>
            <person name="Gilchrist C.L.M."/>
            <person name="Pitt J.I."/>
            <person name="Lange L."/>
            <person name="Lacey H.J."/>
            <person name="Vuong D."/>
            <person name="Midgley D.J."/>
            <person name="Greenfield P."/>
            <person name="Bradbury M."/>
            <person name="Lacey E."/>
            <person name="Busk P.K."/>
            <person name="Pilgaard B."/>
            <person name="Chooi Y.H."/>
            <person name="Piggott A.M."/>
        </authorList>
    </citation>
    <scope>NUCLEOTIDE SEQUENCE [LARGE SCALE GENOMIC DNA]</scope>
    <source>
        <strain evidence="2 3">FRR 5400</strain>
    </source>
</reference>
<evidence type="ECO:0000313" key="3">
    <source>
        <dbReference type="Proteomes" id="UP000541154"/>
    </source>
</evidence>
<keyword evidence="3" id="KW-1185">Reference proteome</keyword>
<accession>A0A8H6EBS3</accession>
<protein>
    <submittedName>
        <fullName evidence="2">Uncharacterized protein</fullName>
    </submittedName>
</protein>
<comment type="caution">
    <text evidence="2">The sequence shown here is derived from an EMBL/GenBank/DDBJ whole genome shotgun (WGS) entry which is preliminary data.</text>
</comment>
<organism evidence="2 3">
    <name type="scientific">Petromyces alliaceus</name>
    <name type="common">Aspergillus alliaceus</name>
    <dbReference type="NCBI Taxonomy" id="209559"/>
    <lineage>
        <taxon>Eukaryota</taxon>
        <taxon>Fungi</taxon>
        <taxon>Dikarya</taxon>
        <taxon>Ascomycota</taxon>
        <taxon>Pezizomycotina</taxon>
        <taxon>Eurotiomycetes</taxon>
        <taxon>Eurotiomycetidae</taxon>
        <taxon>Eurotiales</taxon>
        <taxon>Aspergillaceae</taxon>
        <taxon>Aspergillus</taxon>
        <taxon>Aspergillus subgen. Circumdati</taxon>
    </lineage>
</organism>
<proteinExistence type="predicted"/>
<sequence>MPPSSFRRGPDYEMYYTAFSVSTVLERIRKQESKFKLGEKDPQTLEKFAAKAMLAIRDGNLKVIRVAHCISSPYVYCREMGYYSSIKLATDEKAKDEADTDAKEVMLAHLNSLYAGETPKEKSAAKFTFYEEEQQEFTGHLLDSRAPSVEADETQETLEALGGDFEL</sequence>
<feature type="region of interest" description="Disordered" evidence="1">
    <location>
        <begin position="144"/>
        <end position="167"/>
    </location>
</feature>
<dbReference type="Proteomes" id="UP000541154">
    <property type="component" value="Unassembled WGS sequence"/>
</dbReference>